<protein>
    <submittedName>
        <fullName evidence="2">Uncharacterized protein</fullName>
    </submittedName>
</protein>
<feature type="compositionally biased region" description="Low complexity" evidence="1">
    <location>
        <begin position="426"/>
        <end position="439"/>
    </location>
</feature>
<dbReference type="EMBL" id="JAFJMO010000014">
    <property type="protein sequence ID" value="KAJ8256640.1"/>
    <property type="molecule type" value="Genomic_DNA"/>
</dbReference>
<dbReference type="Proteomes" id="UP001152803">
    <property type="component" value="Unassembled WGS sequence"/>
</dbReference>
<sequence>MCICQARTDASQRCDRPLLPLGPRDPRHGRGKPLPTDRRTRRGRTGEAMWGFQESPAAVWKGLFVGVAGISGGRRAVGAEPGGGSAAPLSVPGPGAEPGPAGGGVGVSVALCVLVLRALCPGRPRQRVPFLHTAEEKRNRAPGPQASLPSGRSVNGPVSLAKALMDSLLLCLLSEAVEDPGPAHIQALAHRLEMVEQTLGRADVLAENPRKRCVSGQRGNEESLLLTDSLQDVCAFLQERAQCLRALAQAQEDYGKSIEGVKEVLEEHWVLLVQLHIQVIRGRKRREQRVRAAMRKKGERKEGEREEGEREGREEEKKDIKMALQNVECFSVELSQRKDSLQQSRALLCDITHLLQELGGGLQALGERGGGGSEPLWTEGLLQSNTQQFDEVLQDFLSLEKLTSCFLTHLEGLRANSEHRSHPKLTSASAQTPAQTPAPHVQPPDAQPRPPVPPPTFPNCPSLCASSLPSASLPPSAVCTVPSARRLGVEACALINCGLGDGGGGLAAGEQNQAFRNTHHRCTSFRIVGEFMEKRRFTTDHSSHST</sequence>
<feature type="region of interest" description="Disordered" evidence="1">
    <location>
        <begin position="14"/>
        <end position="44"/>
    </location>
</feature>
<feature type="region of interest" description="Disordered" evidence="1">
    <location>
        <begin position="132"/>
        <end position="152"/>
    </location>
</feature>
<reference evidence="2" key="1">
    <citation type="journal article" date="2023" name="Science">
        <title>Genome structures resolve the early diversification of teleost fishes.</title>
        <authorList>
            <person name="Parey E."/>
            <person name="Louis A."/>
            <person name="Montfort J."/>
            <person name="Bouchez O."/>
            <person name="Roques C."/>
            <person name="Iampietro C."/>
            <person name="Lluch J."/>
            <person name="Castinel A."/>
            <person name="Donnadieu C."/>
            <person name="Desvignes T."/>
            <person name="Floi Bucao C."/>
            <person name="Jouanno E."/>
            <person name="Wen M."/>
            <person name="Mejri S."/>
            <person name="Dirks R."/>
            <person name="Jansen H."/>
            <person name="Henkel C."/>
            <person name="Chen W.J."/>
            <person name="Zahm M."/>
            <person name="Cabau C."/>
            <person name="Klopp C."/>
            <person name="Thompson A.W."/>
            <person name="Robinson-Rechavi M."/>
            <person name="Braasch I."/>
            <person name="Lecointre G."/>
            <person name="Bobe J."/>
            <person name="Postlethwait J.H."/>
            <person name="Berthelot C."/>
            <person name="Roest Crollius H."/>
            <person name="Guiguen Y."/>
        </authorList>
    </citation>
    <scope>NUCLEOTIDE SEQUENCE</scope>
    <source>
        <strain evidence="2">Concon-B</strain>
    </source>
</reference>
<feature type="region of interest" description="Disordered" evidence="1">
    <location>
        <begin position="417"/>
        <end position="455"/>
    </location>
</feature>
<accession>A0A9Q1HRU2</accession>
<organism evidence="2 3">
    <name type="scientific">Conger conger</name>
    <name type="common">Conger eel</name>
    <name type="synonym">Muraena conger</name>
    <dbReference type="NCBI Taxonomy" id="82655"/>
    <lineage>
        <taxon>Eukaryota</taxon>
        <taxon>Metazoa</taxon>
        <taxon>Chordata</taxon>
        <taxon>Craniata</taxon>
        <taxon>Vertebrata</taxon>
        <taxon>Euteleostomi</taxon>
        <taxon>Actinopterygii</taxon>
        <taxon>Neopterygii</taxon>
        <taxon>Teleostei</taxon>
        <taxon>Anguilliformes</taxon>
        <taxon>Congridae</taxon>
        <taxon>Conger</taxon>
    </lineage>
</organism>
<feature type="compositionally biased region" description="Basic and acidic residues" evidence="1">
    <location>
        <begin position="299"/>
        <end position="317"/>
    </location>
</feature>
<feature type="compositionally biased region" description="Pro residues" evidence="1">
    <location>
        <begin position="440"/>
        <end position="455"/>
    </location>
</feature>
<feature type="region of interest" description="Disordered" evidence="1">
    <location>
        <begin position="291"/>
        <end position="317"/>
    </location>
</feature>
<name>A0A9Q1HRU2_CONCO</name>
<dbReference type="AlphaFoldDB" id="A0A9Q1HRU2"/>
<evidence type="ECO:0000313" key="2">
    <source>
        <dbReference type="EMBL" id="KAJ8256640.1"/>
    </source>
</evidence>
<evidence type="ECO:0000256" key="1">
    <source>
        <dbReference type="SAM" id="MobiDB-lite"/>
    </source>
</evidence>
<gene>
    <name evidence="2" type="ORF">COCON_G00187920</name>
</gene>
<comment type="caution">
    <text evidence="2">The sequence shown here is derived from an EMBL/GenBank/DDBJ whole genome shotgun (WGS) entry which is preliminary data.</text>
</comment>
<dbReference type="OrthoDB" id="8954444at2759"/>
<evidence type="ECO:0000313" key="3">
    <source>
        <dbReference type="Proteomes" id="UP001152803"/>
    </source>
</evidence>
<keyword evidence="3" id="KW-1185">Reference proteome</keyword>
<proteinExistence type="predicted"/>